<organism evidence="8 9">
    <name type="scientific">Candidatus Acutalibacter pullicola</name>
    <dbReference type="NCBI Taxonomy" id="2838417"/>
    <lineage>
        <taxon>Bacteria</taxon>
        <taxon>Bacillati</taxon>
        <taxon>Bacillota</taxon>
        <taxon>Clostridia</taxon>
        <taxon>Eubacteriales</taxon>
        <taxon>Acutalibacteraceae</taxon>
        <taxon>Acutalibacter</taxon>
    </lineage>
</organism>
<evidence type="ECO:0000256" key="6">
    <source>
        <dbReference type="ARBA" id="ARBA00022777"/>
    </source>
</evidence>
<evidence type="ECO:0000256" key="1">
    <source>
        <dbReference type="ARBA" id="ARBA00004496"/>
    </source>
</evidence>
<comment type="subcellular location">
    <subcellularLocation>
        <location evidence="1">Cytoplasm</location>
    </subcellularLocation>
</comment>
<sequence>MASAAASQPVVFGCPLTGQVEPVSHCPDPTFAREILGPGVCIQPEDCVLYAPADAQVEFLLSTKHALGLSTPQRIKFLIHLGLDTNRLEGEGLEAFVQTGDFVRRGDKLLAYNPAVMEKAHCSMNTPFVFCNTQEGWRVELLRTGLVSAGEDLVQLVPQEPSSP</sequence>
<dbReference type="Gene3D" id="2.70.70.10">
    <property type="entry name" value="Glucose Permease (Domain IIA)"/>
    <property type="match status" value="1"/>
</dbReference>
<evidence type="ECO:0000256" key="2">
    <source>
        <dbReference type="ARBA" id="ARBA00022448"/>
    </source>
</evidence>
<name>A0A9D2SG95_9FIRM</name>
<dbReference type="Proteomes" id="UP000826793">
    <property type="component" value="Unassembled WGS sequence"/>
</dbReference>
<dbReference type="PANTHER" id="PTHR45008:SF1">
    <property type="entry name" value="PTS SYSTEM GLUCOSE-SPECIFIC EIIA COMPONENT"/>
    <property type="match status" value="1"/>
</dbReference>
<dbReference type="InterPro" id="IPR011055">
    <property type="entry name" value="Dup_hybrid_motif"/>
</dbReference>
<dbReference type="GO" id="GO:0016301">
    <property type="term" value="F:kinase activity"/>
    <property type="evidence" value="ECO:0007669"/>
    <property type="project" value="UniProtKB-KW"/>
</dbReference>
<evidence type="ECO:0000259" key="7">
    <source>
        <dbReference type="PROSITE" id="PS51093"/>
    </source>
</evidence>
<keyword evidence="6" id="KW-0418">Kinase</keyword>
<accession>A0A9D2SG95</accession>
<evidence type="ECO:0000256" key="5">
    <source>
        <dbReference type="ARBA" id="ARBA00022683"/>
    </source>
</evidence>
<evidence type="ECO:0000256" key="3">
    <source>
        <dbReference type="ARBA" id="ARBA00022597"/>
    </source>
</evidence>
<dbReference type="InterPro" id="IPR001127">
    <property type="entry name" value="PTS_EIIA_1_perm"/>
</dbReference>
<keyword evidence="3 8" id="KW-0762">Sugar transport</keyword>
<dbReference type="NCBIfam" id="TIGR00830">
    <property type="entry name" value="PTBA"/>
    <property type="match status" value="1"/>
</dbReference>
<evidence type="ECO:0000256" key="4">
    <source>
        <dbReference type="ARBA" id="ARBA00022679"/>
    </source>
</evidence>
<dbReference type="PROSITE" id="PS51093">
    <property type="entry name" value="PTS_EIIA_TYPE_1"/>
    <property type="match status" value="1"/>
</dbReference>
<gene>
    <name evidence="8" type="ORF">H9710_07555</name>
</gene>
<comment type="caution">
    <text evidence="8">The sequence shown here is derived from an EMBL/GenBank/DDBJ whole genome shotgun (WGS) entry which is preliminary data.</text>
</comment>
<dbReference type="AlphaFoldDB" id="A0A9D2SG95"/>
<reference evidence="8" key="2">
    <citation type="submission" date="2021-04" db="EMBL/GenBank/DDBJ databases">
        <authorList>
            <person name="Gilroy R."/>
        </authorList>
    </citation>
    <scope>NUCLEOTIDE SEQUENCE</scope>
    <source>
        <strain evidence="8">CHK185-1770</strain>
    </source>
</reference>
<keyword evidence="2" id="KW-0813">Transport</keyword>
<evidence type="ECO:0000313" key="8">
    <source>
        <dbReference type="EMBL" id="HJB98418.1"/>
    </source>
</evidence>
<proteinExistence type="predicted"/>
<dbReference type="GO" id="GO:0009401">
    <property type="term" value="P:phosphoenolpyruvate-dependent sugar phosphotransferase system"/>
    <property type="evidence" value="ECO:0007669"/>
    <property type="project" value="UniProtKB-KW"/>
</dbReference>
<keyword evidence="4" id="KW-0808">Transferase</keyword>
<evidence type="ECO:0000313" key="9">
    <source>
        <dbReference type="Proteomes" id="UP000826793"/>
    </source>
</evidence>
<feature type="domain" description="PTS EIIA type-1" evidence="7">
    <location>
        <begin position="28"/>
        <end position="132"/>
    </location>
</feature>
<dbReference type="InterPro" id="IPR050890">
    <property type="entry name" value="PTS_EIIA_component"/>
</dbReference>
<protein>
    <submittedName>
        <fullName evidence="8">PTS glucose transporter subunit IIA</fullName>
    </submittedName>
</protein>
<dbReference type="Pfam" id="PF00358">
    <property type="entry name" value="PTS_EIIA_1"/>
    <property type="match status" value="1"/>
</dbReference>
<reference evidence="8" key="1">
    <citation type="journal article" date="2021" name="PeerJ">
        <title>Extensive microbial diversity within the chicken gut microbiome revealed by metagenomics and culture.</title>
        <authorList>
            <person name="Gilroy R."/>
            <person name="Ravi A."/>
            <person name="Getino M."/>
            <person name="Pursley I."/>
            <person name="Horton D.L."/>
            <person name="Alikhan N.F."/>
            <person name="Baker D."/>
            <person name="Gharbi K."/>
            <person name="Hall N."/>
            <person name="Watson M."/>
            <person name="Adriaenssens E.M."/>
            <person name="Foster-Nyarko E."/>
            <person name="Jarju S."/>
            <person name="Secka A."/>
            <person name="Antonio M."/>
            <person name="Oren A."/>
            <person name="Chaudhuri R.R."/>
            <person name="La Ragione R."/>
            <person name="Hildebrand F."/>
            <person name="Pallen M.J."/>
        </authorList>
    </citation>
    <scope>NUCLEOTIDE SEQUENCE</scope>
    <source>
        <strain evidence="8">CHK185-1770</strain>
    </source>
</reference>
<keyword evidence="5" id="KW-0598">Phosphotransferase system</keyword>
<dbReference type="GO" id="GO:0005737">
    <property type="term" value="C:cytoplasm"/>
    <property type="evidence" value="ECO:0007669"/>
    <property type="project" value="UniProtKB-SubCell"/>
</dbReference>
<dbReference type="EMBL" id="DWXG01000056">
    <property type="protein sequence ID" value="HJB98418.1"/>
    <property type="molecule type" value="Genomic_DNA"/>
</dbReference>
<dbReference type="SUPFAM" id="SSF51261">
    <property type="entry name" value="Duplicated hybrid motif"/>
    <property type="match status" value="1"/>
</dbReference>
<dbReference type="PANTHER" id="PTHR45008">
    <property type="entry name" value="PTS SYSTEM GLUCOSE-SPECIFIC EIIA COMPONENT"/>
    <property type="match status" value="1"/>
</dbReference>